<sequence length="340" mass="37368">MDLTSYLPAVAQHGIITHPQALAAGLSARDIARLVVAGDWVRLRRSAYVDGDSYRALDPFREAPLLRIRAASLTMPRPVVFSHDSAAIILGLGVPDARASAIHVSRPERRATITSAGVVKHGALFRPDQVLEVSGLRVLDAARTALDMTRLHGLWPRMAACDAALRLGVTHADLEGAARPMVGWPFKHRVDRAVALADDGAETYLESLGRGLVHDLGVGHPQTQFGISDGTRTIWGDIRVGRHLFETDGKLKYFLEQQDMTPHHVLWEEKLRQDFIAGFKLGVSRITMHDCLAGRPAALRRLAREYAGTVARFGTDISDLAPYVVTSPRVTPRNLHSRHH</sequence>
<organism evidence="2 3">
    <name type="scientific">Nocardioides currus</name>
    <dbReference type="NCBI Taxonomy" id="2133958"/>
    <lineage>
        <taxon>Bacteria</taxon>
        <taxon>Bacillati</taxon>
        <taxon>Actinomycetota</taxon>
        <taxon>Actinomycetes</taxon>
        <taxon>Propionibacteriales</taxon>
        <taxon>Nocardioidaceae</taxon>
        <taxon>Nocardioides</taxon>
    </lineage>
</organism>
<evidence type="ECO:0000313" key="3">
    <source>
        <dbReference type="Proteomes" id="UP000244867"/>
    </source>
</evidence>
<evidence type="ECO:0000313" key="2">
    <source>
        <dbReference type="EMBL" id="PUA79773.1"/>
    </source>
</evidence>
<dbReference type="Proteomes" id="UP000244867">
    <property type="component" value="Unassembled WGS sequence"/>
</dbReference>
<keyword evidence="3" id="KW-1185">Reference proteome</keyword>
<dbReference type="RefSeq" id="WP_108345636.1">
    <property type="nucleotide sequence ID" value="NZ_PYXZ01000008.1"/>
</dbReference>
<dbReference type="Pfam" id="PF13338">
    <property type="entry name" value="AbiEi_4"/>
    <property type="match status" value="1"/>
</dbReference>
<dbReference type="EMBL" id="PYXZ01000008">
    <property type="protein sequence ID" value="PUA79773.1"/>
    <property type="molecule type" value="Genomic_DNA"/>
</dbReference>
<reference evidence="2 3" key="1">
    <citation type="submission" date="2018-03" db="EMBL/GenBank/DDBJ databases">
        <authorList>
            <person name="Keele B.F."/>
        </authorList>
    </citation>
    <scope>NUCLEOTIDE SEQUENCE [LARGE SCALE GENOMIC DNA]</scope>
    <source>
        <strain evidence="2 3">IB-3</strain>
    </source>
</reference>
<accession>A0A2R7YTY3</accession>
<dbReference type="InterPro" id="IPR025159">
    <property type="entry name" value="AbiEi_N"/>
</dbReference>
<comment type="caution">
    <text evidence="2">The sequence shown here is derived from an EMBL/GenBank/DDBJ whole genome shotgun (WGS) entry which is preliminary data.</text>
</comment>
<protein>
    <recommendedName>
        <fullName evidence="1">AbiEi antitoxin N-terminal domain-containing protein</fullName>
    </recommendedName>
</protein>
<name>A0A2R7YTY3_9ACTN</name>
<gene>
    <name evidence="2" type="ORF">C7S10_16970</name>
</gene>
<dbReference type="OrthoDB" id="5517693at2"/>
<proteinExistence type="predicted"/>
<dbReference type="AlphaFoldDB" id="A0A2R7YTY3"/>
<feature type="domain" description="AbiEi antitoxin N-terminal" evidence="1">
    <location>
        <begin position="11"/>
        <end position="49"/>
    </location>
</feature>
<evidence type="ECO:0000259" key="1">
    <source>
        <dbReference type="Pfam" id="PF13338"/>
    </source>
</evidence>